<dbReference type="RefSeq" id="WP_349231852.1">
    <property type="nucleotide sequence ID" value="NZ_JBBMFK010000014.1"/>
</dbReference>
<proteinExistence type="predicted"/>
<keyword evidence="2" id="KW-1185">Reference proteome</keyword>
<dbReference type="PANTHER" id="PTHR46638:SF1">
    <property type="entry name" value="CORRINOID ADENOSYLTRANSFERASE"/>
    <property type="match status" value="1"/>
</dbReference>
<comment type="caution">
    <text evidence="1">The sequence shown here is derived from an EMBL/GenBank/DDBJ whole genome shotgun (WGS) entry which is preliminary data.</text>
</comment>
<gene>
    <name evidence="1" type="ORF">WMO64_09820</name>
</gene>
<sequence length="171" mass="18296">MIHIYCGDGKGKTTCAFGLALRAAGRGRKVVIAQFLKSGDSGERDAIAHVPGVTLLPVPEQVKFTFMMNDQEKADASARMRETLQQVSGLVKAGGCGLVVLDECCAAVSTGLLPLAEVLAFLDGAPEDLEVVITGRDPDPALVERADYITEMKKIRHPFDKGVAARKGIEW</sequence>
<organism evidence="1 2">
    <name type="scientific">Pseudoflavonifractor intestinihominis</name>
    <dbReference type="NCBI Taxonomy" id="3133171"/>
    <lineage>
        <taxon>Bacteria</taxon>
        <taxon>Bacillati</taxon>
        <taxon>Bacillota</taxon>
        <taxon>Clostridia</taxon>
        <taxon>Eubacteriales</taxon>
        <taxon>Oscillospiraceae</taxon>
        <taxon>Pseudoflavonifractor</taxon>
    </lineage>
</organism>
<evidence type="ECO:0000313" key="2">
    <source>
        <dbReference type="Proteomes" id="UP001464378"/>
    </source>
</evidence>
<dbReference type="Proteomes" id="UP001464378">
    <property type="component" value="Unassembled WGS sequence"/>
</dbReference>
<name>A0ABV1E8Y2_9FIRM</name>
<dbReference type="InterPro" id="IPR027417">
    <property type="entry name" value="P-loop_NTPase"/>
</dbReference>
<dbReference type="EMBL" id="JBBMFK010000014">
    <property type="protein sequence ID" value="MEQ2443764.1"/>
    <property type="molecule type" value="Genomic_DNA"/>
</dbReference>
<dbReference type="SUPFAM" id="SSF52540">
    <property type="entry name" value="P-loop containing nucleoside triphosphate hydrolases"/>
    <property type="match status" value="1"/>
</dbReference>
<dbReference type="InterPro" id="IPR003724">
    <property type="entry name" value="CblAdoTrfase_CobA"/>
</dbReference>
<evidence type="ECO:0000313" key="1">
    <source>
        <dbReference type="EMBL" id="MEQ2443764.1"/>
    </source>
</evidence>
<dbReference type="PIRSF" id="PIRSF015617">
    <property type="entry name" value="Adensltrnsf_CobA"/>
    <property type="match status" value="1"/>
</dbReference>
<accession>A0ABV1E8Y2</accession>
<protein>
    <submittedName>
        <fullName evidence="1">Cob(I)yrinic acid a,c-diamide adenosyltransferase</fullName>
    </submittedName>
</protein>
<dbReference type="Pfam" id="PF02572">
    <property type="entry name" value="CobA_CobO_BtuR"/>
    <property type="match status" value="1"/>
</dbReference>
<dbReference type="PANTHER" id="PTHR46638">
    <property type="entry name" value="CORRINOID ADENOSYLTRANSFERASE"/>
    <property type="match status" value="1"/>
</dbReference>
<reference evidence="1 2" key="1">
    <citation type="submission" date="2024-03" db="EMBL/GenBank/DDBJ databases">
        <title>Human intestinal bacterial collection.</title>
        <authorList>
            <person name="Pauvert C."/>
            <person name="Hitch T.C.A."/>
            <person name="Clavel T."/>
        </authorList>
    </citation>
    <scope>NUCLEOTIDE SEQUENCE [LARGE SCALE GENOMIC DNA]</scope>
    <source>
        <strain evidence="1 2">CLA-AP-H29</strain>
    </source>
</reference>
<dbReference type="Gene3D" id="3.40.50.300">
    <property type="entry name" value="P-loop containing nucleotide triphosphate hydrolases"/>
    <property type="match status" value="1"/>
</dbReference>